<gene>
    <name evidence="2" type="ORF">X777_02731</name>
</gene>
<dbReference type="AlphaFoldDB" id="A0A026WLG0"/>
<evidence type="ECO:0000313" key="2">
    <source>
        <dbReference type="EMBL" id="EZA56880.1"/>
    </source>
</evidence>
<keyword evidence="1" id="KW-0472">Membrane</keyword>
<keyword evidence="1" id="KW-1133">Transmembrane helix</keyword>
<organism evidence="2 3">
    <name type="scientific">Ooceraea biroi</name>
    <name type="common">Clonal raider ant</name>
    <name type="synonym">Cerapachys biroi</name>
    <dbReference type="NCBI Taxonomy" id="2015173"/>
    <lineage>
        <taxon>Eukaryota</taxon>
        <taxon>Metazoa</taxon>
        <taxon>Ecdysozoa</taxon>
        <taxon>Arthropoda</taxon>
        <taxon>Hexapoda</taxon>
        <taxon>Insecta</taxon>
        <taxon>Pterygota</taxon>
        <taxon>Neoptera</taxon>
        <taxon>Endopterygota</taxon>
        <taxon>Hymenoptera</taxon>
        <taxon>Apocrita</taxon>
        <taxon>Aculeata</taxon>
        <taxon>Formicoidea</taxon>
        <taxon>Formicidae</taxon>
        <taxon>Dorylinae</taxon>
        <taxon>Ooceraea</taxon>
    </lineage>
</organism>
<evidence type="ECO:0000313" key="3">
    <source>
        <dbReference type="Proteomes" id="UP000053097"/>
    </source>
</evidence>
<dbReference type="Proteomes" id="UP000053097">
    <property type="component" value="Unassembled WGS sequence"/>
</dbReference>
<reference evidence="2 3" key="1">
    <citation type="journal article" date="2014" name="Curr. Biol.">
        <title>The genome of the clonal raider ant Cerapachys biroi.</title>
        <authorList>
            <person name="Oxley P.R."/>
            <person name="Ji L."/>
            <person name="Fetter-Pruneda I."/>
            <person name="McKenzie S.K."/>
            <person name="Li C."/>
            <person name="Hu H."/>
            <person name="Zhang G."/>
            <person name="Kronauer D.J."/>
        </authorList>
    </citation>
    <scope>NUCLEOTIDE SEQUENCE [LARGE SCALE GENOMIC DNA]</scope>
</reference>
<sequence length="97" mass="11179">MHITHSLLNAPNYNRYISYPNDTYEIDTRVLKRRIPLSVPGPQAPVREPSDFLFTCIILTVIVLMYAFRTRLTSPQSSGHTVKNYNEPVSAYLSPFY</sequence>
<accession>A0A026WLG0</accession>
<protein>
    <submittedName>
        <fullName evidence="2">Uncharacterized protein</fullName>
    </submittedName>
</protein>
<evidence type="ECO:0000256" key="1">
    <source>
        <dbReference type="SAM" id="Phobius"/>
    </source>
</evidence>
<proteinExistence type="predicted"/>
<dbReference type="EMBL" id="KK107154">
    <property type="protein sequence ID" value="EZA56880.1"/>
    <property type="molecule type" value="Genomic_DNA"/>
</dbReference>
<keyword evidence="3" id="KW-1185">Reference proteome</keyword>
<name>A0A026WLG0_OOCBI</name>
<feature type="transmembrane region" description="Helical" evidence="1">
    <location>
        <begin position="52"/>
        <end position="68"/>
    </location>
</feature>
<keyword evidence="1" id="KW-0812">Transmembrane</keyword>